<evidence type="ECO:0000259" key="3">
    <source>
        <dbReference type="Pfam" id="PF23247"/>
    </source>
</evidence>
<dbReference type="InterPro" id="IPR057135">
    <property type="entry name" value="At4g27190-like_LRR"/>
</dbReference>
<dbReference type="Gene3D" id="1.10.10.10">
    <property type="entry name" value="Winged helix-like DNA-binding domain superfamily/Winged helix DNA-binding domain"/>
    <property type="match status" value="1"/>
</dbReference>
<sequence>MCFLLCSLFPEDYEIYVEELVRYAWGLELYKGMGSIEAVRSEVLAAMDILRNSCLLLNCGERHVKMHDLVRDFALWIASNRTEFSFMIKSEVVELWPKDESFEPYKAVSFKTSRIVELPKGLLCPNLKILVLGGDKKMTTSSEFFEGMTALKVCALNSRLISPDAFQFQTNLTTLHLESCKLLDISVLGQLKKLEVLSFSCSDIKELPEEIGDLDNLKLLDLSYCEELQRIPSQLIRRLSKLEELYLHGCQLLKWATESTVREERFASLSELNSFSNLIVLSLEVSSEDIPRDFVFCKLQRFYVCVGFDFSDFYGLKMDSEICPFSRSLKIGGSIIEACKQLFKDTESLNLKDMVGYPNLVPSLESGQVVFSKLTSLGIESCEHMKCLIDTTKQQVLTNAIPILQSLERLEVKSCDEMQVLFQIAELRSIQQGPRRHVSLQSLKVVTIHNCNKLRHLFPTYVADSLGQLEALNISSCLELEEIIPKTEVSNINLQSLREVHIAESTSIQQGPSYHVSLQSLKVVMIYNCDKLRYLFPTSVAESLGQLEVLDISECLELEEIIPKTEVSNINLQSLREVQVSGCSKLTSLSSLSHGQILENLRTLHIWNCSRLEYTFPISMAEGLPQLNEVRLQRLPELKGRDGNDIVLTLPSLQDLCVDDCPQLTPFIISAKIQVLQFLDMRERKQSCNLIVPKLGQKLSNMEYLTIINFEELFDGGYNLSSLKELILGDLPELRVAWKDPIQVVNFQNLTDLNVYRCGRLRYILSPTIARNLPQLSSLWVNECEELEQIIEKDGQTSSEGHHLQPIWLPNLTEIRIYKCENLKSLFPKSVAYGLPKLQSLTVRNVSKLEQVFEQSGDEANGSEEKEKVIQLPQLGTLGLEKLPNLVSFSPVGYHFVFPSLQSLSVTGCPNITTSFSVDSEQSGHAKTEAIRSIDENIVEESTRAQQTTWPIGSDMGGAVGNEVENTPFSEEGDEEMNLTFRRCQWIKQLLICCSISQTFVPTS</sequence>
<dbReference type="PANTHER" id="PTHR33463:SF203">
    <property type="entry name" value="AAA+ ATPASE DOMAIN-CONTAINING PROTEIN"/>
    <property type="match status" value="1"/>
</dbReference>
<dbReference type="AlphaFoldDB" id="A0A6P5ZLA8"/>
<dbReference type="OrthoDB" id="994872at2759"/>
<dbReference type="InterPro" id="IPR032675">
    <property type="entry name" value="LRR_dom_sf"/>
</dbReference>
<dbReference type="InterPro" id="IPR001611">
    <property type="entry name" value="Leu-rich_rpt"/>
</dbReference>
<dbReference type="PANTHER" id="PTHR33463">
    <property type="entry name" value="NB-ARC DOMAIN-CONTAINING PROTEIN-RELATED"/>
    <property type="match status" value="1"/>
</dbReference>
<dbReference type="Proteomes" id="UP000515121">
    <property type="component" value="Unplaced"/>
</dbReference>
<evidence type="ECO:0000256" key="1">
    <source>
        <dbReference type="ARBA" id="ARBA00022614"/>
    </source>
</evidence>
<dbReference type="PROSITE" id="PS51450">
    <property type="entry name" value="LRR"/>
    <property type="match status" value="1"/>
</dbReference>
<dbReference type="InterPro" id="IPR050905">
    <property type="entry name" value="Plant_NBS-LRR"/>
</dbReference>
<dbReference type="Pfam" id="PF23247">
    <property type="entry name" value="LRR_RPS2"/>
    <property type="match status" value="5"/>
</dbReference>
<evidence type="ECO:0000256" key="2">
    <source>
        <dbReference type="ARBA" id="ARBA00022821"/>
    </source>
</evidence>
<proteinExistence type="predicted"/>
<reference evidence="5" key="1">
    <citation type="submission" date="2025-08" db="UniProtKB">
        <authorList>
            <consortium name="RefSeq"/>
        </authorList>
    </citation>
    <scope>IDENTIFICATION</scope>
    <source>
        <tissue evidence="5">Fruit stalk</tissue>
    </source>
</reference>
<evidence type="ECO:0000313" key="4">
    <source>
        <dbReference type="Proteomes" id="UP000515121"/>
    </source>
</evidence>
<accession>A0A6P5ZLA8</accession>
<gene>
    <name evidence="5" type="primary">LOC111301710</name>
</gene>
<dbReference type="SUPFAM" id="SSF52058">
    <property type="entry name" value="L domain-like"/>
    <property type="match status" value="2"/>
</dbReference>
<feature type="domain" description="Disease resistance protein At4g27190-like leucine-rich repeats" evidence="3">
    <location>
        <begin position="835"/>
        <end position="918"/>
    </location>
</feature>
<feature type="domain" description="Disease resistance protein At4g27190-like leucine-rich repeats" evidence="3">
    <location>
        <begin position="509"/>
        <end position="555"/>
    </location>
</feature>
<dbReference type="Gene3D" id="3.80.10.10">
    <property type="entry name" value="Ribonuclease Inhibitor"/>
    <property type="match status" value="3"/>
</dbReference>
<keyword evidence="1" id="KW-0433">Leucine-rich repeat</keyword>
<feature type="domain" description="Disease resistance protein At4g27190-like leucine-rich repeats" evidence="3">
    <location>
        <begin position="673"/>
        <end position="785"/>
    </location>
</feature>
<organism evidence="4 5">
    <name type="scientific">Durio zibethinus</name>
    <name type="common">Durian</name>
    <dbReference type="NCBI Taxonomy" id="66656"/>
    <lineage>
        <taxon>Eukaryota</taxon>
        <taxon>Viridiplantae</taxon>
        <taxon>Streptophyta</taxon>
        <taxon>Embryophyta</taxon>
        <taxon>Tracheophyta</taxon>
        <taxon>Spermatophyta</taxon>
        <taxon>Magnoliopsida</taxon>
        <taxon>eudicotyledons</taxon>
        <taxon>Gunneridae</taxon>
        <taxon>Pentapetalae</taxon>
        <taxon>rosids</taxon>
        <taxon>malvids</taxon>
        <taxon>Malvales</taxon>
        <taxon>Malvaceae</taxon>
        <taxon>Helicteroideae</taxon>
        <taxon>Durio</taxon>
    </lineage>
</organism>
<dbReference type="GO" id="GO:0006952">
    <property type="term" value="P:defense response"/>
    <property type="evidence" value="ECO:0007669"/>
    <property type="project" value="UniProtKB-KW"/>
</dbReference>
<dbReference type="KEGG" id="dzi:111301710"/>
<name>A0A6P5ZLA8_DURZI</name>
<keyword evidence="2" id="KW-0611">Plant defense</keyword>
<evidence type="ECO:0000313" key="5">
    <source>
        <dbReference type="RefSeq" id="XP_022753327.1"/>
    </source>
</evidence>
<dbReference type="RefSeq" id="XP_022753327.1">
    <property type="nucleotide sequence ID" value="XM_022897592.1"/>
</dbReference>
<protein>
    <submittedName>
        <fullName evidence="5">Disease resistance protein At4g27190-like isoform X1</fullName>
    </submittedName>
</protein>
<feature type="domain" description="Disease resistance protein At4g27190-like leucine-rich repeats" evidence="3">
    <location>
        <begin position="432"/>
        <end position="477"/>
    </location>
</feature>
<feature type="domain" description="Disease resistance protein At4g27190-like leucine-rich repeats" evidence="3">
    <location>
        <begin position="557"/>
        <end position="609"/>
    </location>
</feature>
<keyword evidence="4" id="KW-1185">Reference proteome</keyword>
<dbReference type="InterPro" id="IPR036388">
    <property type="entry name" value="WH-like_DNA-bd_sf"/>
</dbReference>
<dbReference type="GeneID" id="111301710"/>